<evidence type="ECO:0000313" key="3">
    <source>
        <dbReference type="EMBL" id="MFC7668908.1"/>
    </source>
</evidence>
<organism evidence="3 4">
    <name type="scientific">Hymenobacter humi</name>
    <dbReference type="NCBI Taxonomy" id="1411620"/>
    <lineage>
        <taxon>Bacteria</taxon>
        <taxon>Pseudomonadati</taxon>
        <taxon>Bacteroidota</taxon>
        <taxon>Cytophagia</taxon>
        <taxon>Cytophagales</taxon>
        <taxon>Hymenobacteraceae</taxon>
        <taxon>Hymenobacter</taxon>
    </lineage>
</organism>
<keyword evidence="2" id="KW-0472">Membrane</keyword>
<evidence type="ECO:0000256" key="2">
    <source>
        <dbReference type="SAM" id="Phobius"/>
    </source>
</evidence>
<gene>
    <name evidence="3" type="ORF">ACFQT0_17230</name>
</gene>
<proteinExistence type="predicted"/>
<feature type="transmembrane region" description="Helical" evidence="2">
    <location>
        <begin position="26"/>
        <end position="45"/>
    </location>
</feature>
<sequence length="62" mass="6909">MPIKPDLPMSSRPRPQHADPRLGPRLLFLAVLFGVMLSFPLLAVFDHDRRVGGCRCFTSTSS</sequence>
<accession>A0ABW2U608</accession>
<reference evidence="4" key="1">
    <citation type="journal article" date="2019" name="Int. J. Syst. Evol. Microbiol.">
        <title>The Global Catalogue of Microorganisms (GCM) 10K type strain sequencing project: providing services to taxonomists for standard genome sequencing and annotation.</title>
        <authorList>
            <consortium name="The Broad Institute Genomics Platform"/>
            <consortium name="The Broad Institute Genome Sequencing Center for Infectious Disease"/>
            <person name="Wu L."/>
            <person name="Ma J."/>
        </authorList>
    </citation>
    <scope>NUCLEOTIDE SEQUENCE [LARGE SCALE GENOMIC DNA]</scope>
    <source>
        <strain evidence="4">JCM 19635</strain>
    </source>
</reference>
<comment type="caution">
    <text evidence="3">The sequence shown here is derived from an EMBL/GenBank/DDBJ whole genome shotgun (WGS) entry which is preliminary data.</text>
</comment>
<evidence type="ECO:0000256" key="1">
    <source>
        <dbReference type="SAM" id="MobiDB-lite"/>
    </source>
</evidence>
<dbReference type="RefSeq" id="WP_380204437.1">
    <property type="nucleotide sequence ID" value="NZ_JBHTEK010000001.1"/>
</dbReference>
<keyword evidence="2" id="KW-0812">Transmembrane</keyword>
<feature type="region of interest" description="Disordered" evidence="1">
    <location>
        <begin position="1"/>
        <end position="21"/>
    </location>
</feature>
<dbReference type="EMBL" id="JBHTEK010000001">
    <property type="protein sequence ID" value="MFC7668908.1"/>
    <property type="molecule type" value="Genomic_DNA"/>
</dbReference>
<name>A0ABW2U608_9BACT</name>
<keyword evidence="2" id="KW-1133">Transmembrane helix</keyword>
<keyword evidence="4" id="KW-1185">Reference proteome</keyword>
<dbReference type="Proteomes" id="UP001596513">
    <property type="component" value="Unassembled WGS sequence"/>
</dbReference>
<protein>
    <submittedName>
        <fullName evidence="3">Uncharacterized protein</fullName>
    </submittedName>
</protein>
<evidence type="ECO:0000313" key="4">
    <source>
        <dbReference type="Proteomes" id="UP001596513"/>
    </source>
</evidence>